<evidence type="ECO:0000256" key="4">
    <source>
        <dbReference type="ARBA" id="ARBA00022741"/>
    </source>
</evidence>
<comment type="subcellular location">
    <subcellularLocation>
        <location evidence="1">Cell inner membrane</location>
        <topology evidence="1">Peripheral membrane protein</topology>
    </subcellularLocation>
</comment>
<keyword evidence="3" id="KW-0813">Transport</keyword>
<dbReference type="FunFam" id="3.40.50.300:FF:000016">
    <property type="entry name" value="Oligopeptide ABC transporter ATP-binding component"/>
    <property type="match status" value="1"/>
</dbReference>
<reference evidence="8" key="1">
    <citation type="submission" date="2018-03" db="EMBL/GenBank/DDBJ databases">
        <title>Genomic analysis of the strain SH-1 isolated from shrimp intestine.</title>
        <authorList>
            <person name="Kim Y.-S."/>
            <person name="Kim S.-E."/>
            <person name="Kim K.-H."/>
        </authorList>
    </citation>
    <scope>NUCLEOTIDE SEQUENCE [LARGE SCALE GENOMIC DNA]</scope>
    <source>
        <strain evidence="8">SH-1</strain>
    </source>
</reference>
<dbReference type="KEGG" id="thas:C6Y53_11540"/>
<evidence type="ECO:0000256" key="2">
    <source>
        <dbReference type="ARBA" id="ARBA00005417"/>
    </source>
</evidence>
<dbReference type="Pfam" id="PF00005">
    <property type="entry name" value="ABC_tran"/>
    <property type="match status" value="1"/>
</dbReference>
<sequence>MTHADLSEPMVRVANLTKSYASGKTGLWGRPAGPVRALDDVSLDVRAGETLGLVGESGSGKSTLGRSIVRLDGVDEGRILFQGVDIARLSGRQISPYRRRMQMIFQDTSSSLNPRRRIGDLLAEPLRAHGWDESAARRQRVGELMEIVGLQDAFSQRWPHELSGGQRQRIGIARALALKPDLIIADEPVSALDVSVQAQIVNLFADLRRQFGMTMIFVSHDLSVVRQISDRVAVMYLGSIVECGTTDRLFASPAHPYTQALLSSVPVASIDPGKRRQRIILTGEVSRDAGGGCKFHKRCAFARGVCRDEQPPLARRGDGSQVACHFPLMP</sequence>
<dbReference type="InterPro" id="IPR050319">
    <property type="entry name" value="ABC_transp_ATP-bind"/>
</dbReference>
<dbReference type="SMART" id="SM00382">
    <property type="entry name" value="AAA"/>
    <property type="match status" value="1"/>
</dbReference>
<gene>
    <name evidence="7" type="ORF">C6Y53_11540</name>
</gene>
<dbReference type="PROSITE" id="PS50893">
    <property type="entry name" value="ABC_TRANSPORTER_2"/>
    <property type="match status" value="1"/>
</dbReference>
<dbReference type="CDD" id="cd03257">
    <property type="entry name" value="ABC_NikE_OppD_transporters"/>
    <property type="match status" value="1"/>
</dbReference>
<evidence type="ECO:0000313" key="8">
    <source>
        <dbReference type="Proteomes" id="UP000237655"/>
    </source>
</evidence>
<evidence type="ECO:0000256" key="5">
    <source>
        <dbReference type="ARBA" id="ARBA00022840"/>
    </source>
</evidence>
<dbReference type="AlphaFoldDB" id="A0A2S0MQW4"/>
<dbReference type="GO" id="GO:0005524">
    <property type="term" value="F:ATP binding"/>
    <property type="evidence" value="ECO:0007669"/>
    <property type="project" value="UniProtKB-KW"/>
</dbReference>
<accession>A0A2S0MQW4</accession>
<dbReference type="GO" id="GO:0005886">
    <property type="term" value="C:plasma membrane"/>
    <property type="evidence" value="ECO:0007669"/>
    <property type="project" value="UniProtKB-SubCell"/>
</dbReference>
<keyword evidence="4" id="KW-0547">Nucleotide-binding</keyword>
<keyword evidence="5 7" id="KW-0067">ATP-binding</keyword>
<dbReference type="PANTHER" id="PTHR43776">
    <property type="entry name" value="TRANSPORT ATP-BINDING PROTEIN"/>
    <property type="match status" value="1"/>
</dbReference>
<dbReference type="InterPro" id="IPR017871">
    <property type="entry name" value="ABC_transporter-like_CS"/>
</dbReference>
<protein>
    <submittedName>
        <fullName evidence="7">ABC transporter ATP-binding protein</fullName>
    </submittedName>
</protein>
<dbReference type="GO" id="GO:0015833">
    <property type="term" value="P:peptide transport"/>
    <property type="evidence" value="ECO:0007669"/>
    <property type="project" value="InterPro"/>
</dbReference>
<dbReference type="SUPFAM" id="SSF52540">
    <property type="entry name" value="P-loop containing nucleoside triphosphate hydrolases"/>
    <property type="match status" value="1"/>
</dbReference>
<dbReference type="PANTHER" id="PTHR43776:SF7">
    <property type="entry name" value="D,D-DIPEPTIDE TRANSPORT ATP-BINDING PROTEIN DDPF-RELATED"/>
    <property type="match status" value="1"/>
</dbReference>
<dbReference type="PROSITE" id="PS00211">
    <property type="entry name" value="ABC_TRANSPORTER_1"/>
    <property type="match status" value="1"/>
</dbReference>
<dbReference type="InterPro" id="IPR013563">
    <property type="entry name" value="Oligopep_ABC_C"/>
</dbReference>
<proteinExistence type="inferred from homology"/>
<dbReference type="InterPro" id="IPR003593">
    <property type="entry name" value="AAA+_ATPase"/>
</dbReference>
<evidence type="ECO:0000256" key="1">
    <source>
        <dbReference type="ARBA" id="ARBA00004417"/>
    </source>
</evidence>
<dbReference type="Pfam" id="PF08352">
    <property type="entry name" value="oligo_HPY"/>
    <property type="match status" value="1"/>
</dbReference>
<evidence type="ECO:0000259" key="6">
    <source>
        <dbReference type="PROSITE" id="PS50893"/>
    </source>
</evidence>
<comment type="similarity">
    <text evidence="2">Belongs to the ABC transporter superfamily.</text>
</comment>
<dbReference type="Gene3D" id="3.40.50.300">
    <property type="entry name" value="P-loop containing nucleotide triphosphate hydrolases"/>
    <property type="match status" value="1"/>
</dbReference>
<dbReference type="InterPro" id="IPR027417">
    <property type="entry name" value="P-loop_NTPase"/>
</dbReference>
<name>A0A2S0MQW4_9RHOB</name>
<dbReference type="EMBL" id="CP027665">
    <property type="protein sequence ID" value="AVO38264.2"/>
    <property type="molecule type" value="Genomic_DNA"/>
</dbReference>
<dbReference type="Proteomes" id="UP000237655">
    <property type="component" value="Chromosome"/>
</dbReference>
<feature type="domain" description="ABC transporter" evidence="6">
    <location>
        <begin position="11"/>
        <end position="262"/>
    </location>
</feature>
<organism evidence="7 8">
    <name type="scientific">Pukyongiella litopenaei</name>
    <dbReference type="NCBI Taxonomy" id="2605946"/>
    <lineage>
        <taxon>Bacteria</taxon>
        <taxon>Pseudomonadati</taxon>
        <taxon>Pseudomonadota</taxon>
        <taxon>Alphaproteobacteria</taxon>
        <taxon>Rhodobacterales</taxon>
        <taxon>Paracoccaceae</taxon>
        <taxon>Pukyongiella</taxon>
    </lineage>
</organism>
<evidence type="ECO:0000313" key="7">
    <source>
        <dbReference type="EMBL" id="AVO38264.2"/>
    </source>
</evidence>
<dbReference type="InterPro" id="IPR003439">
    <property type="entry name" value="ABC_transporter-like_ATP-bd"/>
</dbReference>
<dbReference type="GO" id="GO:0016887">
    <property type="term" value="F:ATP hydrolysis activity"/>
    <property type="evidence" value="ECO:0007669"/>
    <property type="project" value="InterPro"/>
</dbReference>
<dbReference type="NCBIfam" id="TIGR01727">
    <property type="entry name" value="oligo_HPY"/>
    <property type="match status" value="1"/>
</dbReference>
<dbReference type="GO" id="GO:0055085">
    <property type="term" value="P:transmembrane transport"/>
    <property type="evidence" value="ECO:0007669"/>
    <property type="project" value="UniProtKB-ARBA"/>
</dbReference>
<keyword evidence="8" id="KW-1185">Reference proteome</keyword>
<evidence type="ECO:0000256" key="3">
    <source>
        <dbReference type="ARBA" id="ARBA00022448"/>
    </source>
</evidence>